<organism evidence="1 2">
    <name type="scientific">Actinia tenebrosa</name>
    <name type="common">Australian red waratah sea anemone</name>
    <dbReference type="NCBI Taxonomy" id="6105"/>
    <lineage>
        <taxon>Eukaryota</taxon>
        <taxon>Metazoa</taxon>
        <taxon>Cnidaria</taxon>
        <taxon>Anthozoa</taxon>
        <taxon>Hexacorallia</taxon>
        <taxon>Actiniaria</taxon>
        <taxon>Actiniidae</taxon>
        <taxon>Actinia</taxon>
    </lineage>
</organism>
<dbReference type="Proteomes" id="UP000515163">
    <property type="component" value="Unplaced"/>
</dbReference>
<proteinExistence type="predicted"/>
<gene>
    <name evidence="2" type="primary">LOC116304823</name>
</gene>
<protein>
    <submittedName>
        <fullName evidence="2">Uncharacterized protein LOC116304823</fullName>
    </submittedName>
</protein>
<dbReference type="InParanoid" id="A0A6P8IWQ6"/>
<accession>A0A6P8IWQ6</accession>
<dbReference type="KEGG" id="aten:116304823"/>
<evidence type="ECO:0000313" key="1">
    <source>
        <dbReference type="Proteomes" id="UP000515163"/>
    </source>
</evidence>
<keyword evidence="1" id="KW-1185">Reference proteome</keyword>
<name>A0A6P8IWQ6_ACTTE</name>
<dbReference type="GeneID" id="116304823"/>
<sequence>MVQCAYPQTTFNDLLSEKALDFVLDCNHISLKMSKTFNQSDNFNSLNESASRNVEGRRHSGFCVPSILIEDWSEVNFEETLASSSSRGAPTALKGLVEPLRSCNRQMCPQAVLQDCKSLCQTV</sequence>
<evidence type="ECO:0000313" key="2">
    <source>
        <dbReference type="RefSeq" id="XP_031570473.1"/>
    </source>
</evidence>
<dbReference type="RefSeq" id="XP_031570473.1">
    <property type="nucleotide sequence ID" value="XM_031714613.1"/>
</dbReference>
<dbReference type="OrthoDB" id="10270741at2759"/>
<dbReference type="AlphaFoldDB" id="A0A6P8IWQ6"/>
<reference evidence="2" key="1">
    <citation type="submission" date="2025-08" db="UniProtKB">
        <authorList>
            <consortium name="RefSeq"/>
        </authorList>
    </citation>
    <scope>IDENTIFICATION</scope>
    <source>
        <tissue evidence="2">Tentacle</tissue>
    </source>
</reference>